<accession>A0A1W0WSN4</accession>
<dbReference type="EMBL" id="MTYJ01000052">
    <property type="protein sequence ID" value="OQV18204.1"/>
    <property type="molecule type" value="Genomic_DNA"/>
</dbReference>
<name>A0A1W0WSN4_HYPEX</name>
<dbReference type="Proteomes" id="UP000192578">
    <property type="component" value="Unassembled WGS sequence"/>
</dbReference>
<feature type="region of interest" description="Disordered" evidence="1">
    <location>
        <begin position="1"/>
        <end position="60"/>
    </location>
</feature>
<proteinExistence type="predicted"/>
<evidence type="ECO:0000313" key="3">
    <source>
        <dbReference type="Proteomes" id="UP000192578"/>
    </source>
</evidence>
<evidence type="ECO:0000256" key="1">
    <source>
        <dbReference type="SAM" id="MobiDB-lite"/>
    </source>
</evidence>
<keyword evidence="3" id="KW-1185">Reference proteome</keyword>
<reference evidence="3" key="1">
    <citation type="submission" date="2017-01" db="EMBL/GenBank/DDBJ databases">
        <title>Comparative genomics of anhydrobiosis in the tardigrade Hypsibius dujardini.</title>
        <authorList>
            <person name="Yoshida Y."/>
            <person name="Koutsovoulos G."/>
            <person name="Laetsch D."/>
            <person name="Stevens L."/>
            <person name="Kumar S."/>
            <person name="Horikawa D."/>
            <person name="Ishino K."/>
            <person name="Komine S."/>
            <person name="Tomita M."/>
            <person name="Blaxter M."/>
            <person name="Arakawa K."/>
        </authorList>
    </citation>
    <scope>NUCLEOTIDE SEQUENCE [LARGE SCALE GENOMIC DNA]</scope>
    <source>
        <strain evidence="3">Z151</strain>
    </source>
</reference>
<gene>
    <name evidence="2" type="ORF">BV898_07793</name>
</gene>
<sequence>MTSAPPGGSGRCGSGRCGSGRGGSGRCGSGRGGSGRCGSERCGSGRCGRGRCGRGRGGSGIAAPFRFRKPSGSHVQFVGSNSWPLRACQALHTYHQTVLLQRLAWLLVVQIWVFDRYDIFGYSFRFGLPIIELPQQFDNFATN</sequence>
<organism evidence="2 3">
    <name type="scientific">Hypsibius exemplaris</name>
    <name type="common">Freshwater tardigrade</name>
    <dbReference type="NCBI Taxonomy" id="2072580"/>
    <lineage>
        <taxon>Eukaryota</taxon>
        <taxon>Metazoa</taxon>
        <taxon>Ecdysozoa</taxon>
        <taxon>Tardigrada</taxon>
        <taxon>Eutardigrada</taxon>
        <taxon>Parachela</taxon>
        <taxon>Hypsibioidea</taxon>
        <taxon>Hypsibiidae</taxon>
        <taxon>Hypsibius</taxon>
    </lineage>
</organism>
<feature type="compositionally biased region" description="Gly residues" evidence="1">
    <location>
        <begin position="7"/>
        <end position="36"/>
    </location>
</feature>
<evidence type="ECO:0000313" key="2">
    <source>
        <dbReference type="EMBL" id="OQV18204.1"/>
    </source>
</evidence>
<comment type="caution">
    <text evidence="2">The sequence shown here is derived from an EMBL/GenBank/DDBJ whole genome shotgun (WGS) entry which is preliminary data.</text>
</comment>
<dbReference type="AlphaFoldDB" id="A0A1W0WSN4"/>
<protein>
    <submittedName>
        <fullName evidence="2">Uncharacterized protein</fullName>
    </submittedName>
</protein>